<dbReference type="Pfam" id="PF01221">
    <property type="entry name" value="Dynein_light"/>
    <property type="match status" value="1"/>
</dbReference>
<evidence type="ECO:0000313" key="10">
    <source>
        <dbReference type="Proteomes" id="UP001347796"/>
    </source>
</evidence>
<dbReference type="GO" id="GO:0005874">
    <property type="term" value="C:microtubule"/>
    <property type="evidence" value="ECO:0007669"/>
    <property type="project" value="UniProtKB-KW"/>
</dbReference>
<comment type="similarity">
    <text evidence="2 8">Belongs to the dynein light chain family.</text>
</comment>
<keyword evidence="7 8" id="KW-0206">Cytoskeleton</keyword>
<dbReference type="GO" id="GO:0005868">
    <property type="term" value="C:cytoplasmic dynein complex"/>
    <property type="evidence" value="ECO:0007669"/>
    <property type="project" value="TreeGrafter"/>
</dbReference>
<gene>
    <name evidence="9" type="ORF">SNE40_015008</name>
</gene>
<dbReference type="InterPro" id="IPR001372">
    <property type="entry name" value="Dynein_light_chain_typ-1/2"/>
</dbReference>
<keyword evidence="3 8" id="KW-0963">Cytoplasm</keyword>
<organism evidence="9 10">
    <name type="scientific">Patella caerulea</name>
    <name type="common">Rayed Mediterranean limpet</name>
    <dbReference type="NCBI Taxonomy" id="87958"/>
    <lineage>
        <taxon>Eukaryota</taxon>
        <taxon>Metazoa</taxon>
        <taxon>Spiralia</taxon>
        <taxon>Lophotrochozoa</taxon>
        <taxon>Mollusca</taxon>
        <taxon>Gastropoda</taxon>
        <taxon>Patellogastropoda</taxon>
        <taxon>Patelloidea</taxon>
        <taxon>Patellidae</taxon>
        <taxon>Patella</taxon>
    </lineage>
</organism>
<evidence type="ECO:0000256" key="5">
    <source>
        <dbReference type="ARBA" id="ARBA00023017"/>
    </source>
</evidence>
<proteinExistence type="inferred from homology"/>
<keyword evidence="5 8" id="KW-0243">Dynein</keyword>
<protein>
    <recommendedName>
        <fullName evidence="8">Dynein light chain</fullName>
    </recommendedName>
</protein>
<comment type="subcellular location">
    <subcellularLocation>
        <location evidence="1 8">Cytoplasm</location>
        <location evidence="1 8">Cytoskeleton</location>
    </subcellularLocation>
</comment>
<dbReference type="InterPro" id="IPR037177">
    <property type="entry name" value="DLC_sf"/>
</dbReference>
<reference evidence="9 10" key="1">
    <citation type="submission" date="2024-01" db="EMBL/GenBank/DDBJ databases">
        <title>The genome of the rayed Mediterranean limpet Patella caerulea (Linnaeus, 1758).</title>
        <authorList>
            <person name="Anh-Thu Weber A."/>
            <person name="Halstead-Nussloch G."/>
        </authorList>
    </citation>
    <scope>NUCLEOTIDE SEQUENCE [LARGE SCALE GENOMIC DNA]</scope>
    <source>
        <strain evidence="9">AATW-2023a</strain>
        <tissue evidence="9">Whole specimen</tissue>
    </source>
</reference>
<evidence type="ECO:0000256" key="1">
    <source>
        <dbReference type="ARBA" id="ARBA00004245"/>
    </source>
</evidence>
<keyword evidence="4 8" id="KW-0493">Microtubule</keyword>
<dbReference type="FunFam" id="3.30.740.10:FF:000001">
    <property type="entry name" value="Dynein light chain"/>
    <property type="match status" value="1"/>
</dbReference>
<evidence type="ECO:0000256" key="4">
    <source>
        <dbReference type="ARBA" id="ARBA00022701"/>
    </source>
</evidence>
<evidence type="ECO:0000313" key="9">
    <source>
        <dbReference type="EMBL" id="KAK6176773.1"/>
    </source>
</evidence>
<name>A0AAN8PK09_PATCE</name>
<dbReference type="Proteomes" id="UP001347796">
    <property type="component" value="Unassembled WGS sequence"/>
</dbReference>
<dbReference type="CDD" id="cd21452">
    <property type="entry name" value="DLC-like_DYNLL1_DYNLL2"/>
    <property type="match status" value="1"/>
</dbReference>
<dbReference type="AlphaFoldDB" id="A0AAN8PK09"/>
<keyword evidence="10" id="KW-1185">Reference proteome</keyword>
<evidence type="ECO:0000256" key="7">
    <source>
        <dbReference type="ARBA" id="ARBA00023212"/>
    </source>
</evidence>
<dbReference type="PANTHER" id="PTHR11886:SF35">
    <property type="entry name" value="DYNEIN LIGHT CHAIN"/>
    <property type="match status" value="1"/>
</dbReference>
<dbReference type="SUPFAM" id="SSF54648">
    <property type="entry name" value="DLC"/>
    <property type="match status" value="1"/>
</dbReference>
<dbReference type="PANTHER" id="PTHR11886">
    <property type="entry name" value="DYNEIN LIGHT CHAIN"/>
    <property type="match status" value="1"/>
</dbReference>
<sequence>MTEKKPIAIIKHVDMSQDMQQDAIAVTTQAIEKFTFEKDIAGFIRKEFNQKYNPTWHCVVGRNFSSYVSHQASHFIYFYLGQLAILLFRSG</sequence>
<dbReference type="SMART" id="SM01375">
    <property type="entry name" value="Dynein_light"/>
    <property type="match status" value="1"/>
</dbReference>
<keyword evidence="6 8" id="KW-0505">Motor protein</keyword>
<dbReference type="GO" id="GO:0045505">
    <property type="term" value="F:dynein intermediate chain binding"/>
    <property type="evidence" value="ECO:0007669"/>
    <property type="project" value="TreeGrafter"/>
</dbReference>
<comment type="caution">
    <text evidence="9">The sequence shown here is derived from an EMBL/GenBank/DDBJ whole genome shotgun (WGS) entry which is preliminary data.</text>
</comment>
<accession>A0AAN8PK09</accession>
<evidence type="ECO:0000256" key="6">
    <source>
        <dbReference type="ARBA" id="ARBA00023175"/>
    </source>
</evidence>
<dbReference type="Gene3D" id="3.30.740.10">
    <property type="entry name" value="Protein Inhibitor Of Neuronal Nitric Oxide Synthase"/>
    <property type="match status" value="1"/>
</dbReference>
<evidence type="ECO:0000256" key="2">
    <source>
        <dbReference type="ARBA" id="ARBA00010156"/>
    </source>
</evidence>
<evidence type="ECO:0000256" key="3">
    <source>
        <dbReference type="ARBA" id="ARBA00022490"/>
    </source>
</evidence>
<dbReference type="EMBL" id="JAZGQO010000010">
    <property type="protein sequence ID" value="KAK6176773.1"/>
    <property type="molecule type" value="Genomic_DNA"/>
</dbReference>
<dbReference type="GO" id="GO:0007017">
    <property type="term" value="P:microtubule-based process"/>
    <property type="evidence" value="ECO:0007669"/>
    <property type="project" value="InterPro"/>
</dbReference>
<evidence type="ECO:0000256" key="8">
    <source>
        <dbReference type="RuleBase" id="RU365010"/>
    </source>
</evidence>